<dbReference type="Pfam" id="PF26283">
    <property type="entry name" value="Ig_TRAPPC9-Trs120_4th"/>
    <property type="match status" value="1"/>
</dbReference>
<proteinExistence type="predicted"/>
<dbReference type="InterPro" id="IPR058568">
    <property type="entry name" value="Ig_TRAPPC9_Trs120_4th"/>
</dbReference>
<dbReference type="eggNOG" id="KOG1953">
    <property type="taxonomic scope" value="Eukaryota"/>
</dbReference>
<keyword evidence="8" id="KW-1185">Reference proteome</keyword>
<feature type="domain" description="Trs120/TRAPPC9 N-terminal" evidence="3">
    <location>
        <begin position="10"/>
        <end position="204"/>
    </location>
</feature>
<reference evidence="7 8" key="1">
    <citation type="journal article" date="2011" name="Science">
        <title>The Selaginella genome identifies genetic changes associated with the evolution of vascular plants.</title>
        <authorList>
            <person name="Banks J.A."/>
            <person name="Nishiyama T."/>
            <person name="Hasebe M."/>
            <person name="Bowman J.L."/>
            <person name="Gribskov M."/>
            <person name="dePamphilis C."/>
            <person name="Albert V.A."/>
            <person name="Aono N."/>
            <person name="Aoyama T."/>
            <person name="Ambrose B.A."/>
            <person name="Ashton N.W."/>
            <person name="Axtell M.J."/>
            <person name="Barker E."/>
            <person name="Barker M.S."/>
            <person name="Bennetzen J.L."/>
            <person name="Bonawitz N.D."/>
            <person name="Chapple C."/>
            <person name="Cheng C."/>
            <person name="Correa L.G."/>
            <person name="Dacre M."/>
            <person name="DeBarry J."/>
            <person name="Dreyer I."/>
            <person name="Elias M."/>
            <person name="Engstrom E.M."/>
            <person name="Estelle M."/>
            <person name="Feng L."/>
            <person name="Finet C."/>
            <person name="Floyd S.K."/>
            <person name="Frommer W.B."/>
            <person name="Fujita T."/>
            <person name="Gramzow L."/>
            <person name="Gutensohn M."/>
            <person name="Harholt J."/>
            <person name="Hattori M."/>
            <person name="Heyl A."/>
            <person name="Hirai T."/>
            <person name="Hiwatashi Y."/>
            <person name="Ishikawa M."/>
            <person name="Iwata M."/>
            <person name="Karol K.G."/>
            <person name="Koehler B."/>
            <person name="Kolukisaoglu U."/>
            <person name="Kubo M."/>
            <person name="Kurata T."/>
            <person name="Lalonde S."/>
            <person name="Li K."/>
            <person name="Li Y."/>
            <person name="Litt A."/>
            <person name="Lyons E."/>
            <person name="Manning G."/>
            <person name="Maruyama T."/>
            <person name="Michael T.P."/>
            <person name="Mikami K."/>
            <person name="Miyazaki S."/>
            <person name="Morinaga S."/>
            <person name="Murata T."/>
            <person name="Mueller-Roeber B."/>
            <person name="Nelson D.R."/>
            <person name="Obara M."/>
            <person name="Oguri Y."/>
            <person name="Olmstead R.G."/>
            <person name="Onodera N."/>
            <person name="Petersen B.L."/>
            <person name="Pils B."/>
            <person name="Prigge M."/>
            <person name="Rensing S.A."/>
            <person name="Riano-Pachon D.M."/>
            <person name="Roberts A.W."/>
            <person name="Sato Y."/>
            <person name="Scheller H.V."/>
            <person name="Schulz B."/>
            <person name="Schulz C."/>
            <person name="Shakirov E.V."/>
            <person name="Shibagaki N."/>
            <person name="Shinohara N."/>
            <person name="Shippen D.E."/>
            <person name="Soerensen I."/>
            <person name="Sotooka R."/>
            <person name="Sugimoto N."/>
            <person name="Sugita M."/>
            <person name="Sumikawa N."/>
            <person name="Tanurdzic M."/>
            <person name="Theissen G."/>
            <person name="Ulvskov P."/>
            <person name="Wakazuki S."/>
            <person name="Weng J.K."/>
            <person name="Willats W.W."/>
            <person name="Wipf D."/>
            <person name="Wolf P.G."/>
            <person name="Yang L."/>
            <person name="Zimmer A.D."/>
            <person name="Zhu Q."/>
            <person name="Mitros T."/>
            <person name="Hellsten U."/>
            <person name="Loque D."/>
            <person name="Otillar R."/>
            <person name="Salamov A."/>
            <person name="Schmutz J."/>
            <person name="Shapiro H."/>
            <person name="Lindquist E."/>
            <person name="Lucas S."/>
            <person name="Rokhsar D."/>
            <person name="Grigoriev I.V."/>
        </authorList>
    </citation>
    <scope>NUCLEOTIDE SEQUENCE [LARGE SCALE GENOMIC DNA]</scope>
</reference>
<name>D8SAV7_SELML</name>
<dbReference type="InParanoid" id="D8SAV7"/>
<dbReference type="OMA" id="WADEPND"/>
<evidence type="ECO:0000313" key="8">
    <source>
        <dbReference type="Proteomes" id="UP000001514"/>
    </source>
</evidence>
<dbReference type="Pfam" id="PF08626">
    <property type="entry name" value="TRAPPC9-Trs120"/>
    <property type="match status" value="2"/>
</dbReference>
<evidence type="ECO:0000259" key="4">
    <source>
        <dbReference type="Pfam" id="PF26251"/>
    </source>
</evidence>
<dbReference type="EMBL" id="GL377609">
    <property type="protein sequence ID" value="EFJ18497.1"/>
    <property type="molecule type" value="Genomic_DNA"/>
</dbReference>
<protein>
    <submittedName>
        <fullName evidence="7">Uncharacterized protein</fullName>
    </submittedName>
</protein>
<dbReference type="STRING" id="88036.D8SAV7"/>
<dbReference type="GO" id="GO:0005802">
    <property type="term" value="C:trans-Golgi network"/>
    <property type="evidence" value="ECO:0000318"/>
    <property type="project" value="GO_Central"/>
</dbReference>
<keyword evidence="2" id="KW-0333">Golgi apparatus</keyword>
<dbReference type="KEGG" id="smo:SELMODRAFT_444472"/>
<dbReference type="InterPro" id="IPR013935">
    <property type="entry name" value="Trs120_TRAPPC9"/>
</dbReference>
<dbReference type="Pfam" id="PF26254">
    <property type="entry name" value="Ig_TRAPPC9-Trs120_1st"/>
    <property type="match status" value="1"/>
</dbReference>
<dbReference type="HOGENOM" id="CLU_001678_0_0_1"/>
<dbReference type="InterPro" id="IPR058563">
    <property type="entry name" value="Trs120_TRAPPC9_N"/>
</dbReference>
<dbReference type="Gramene" id="EFJ18497">
    <property type="protein sequence ID" value="EFJ18497"/>
    <property type="gene ID" value="SELMODRAFT_444472"/>
</dbReference>
<evidence type="ECO:0000259" key="5">
    <source>
        <dbReference type="Pfam" id="PF26254"/>
    </source>
</evidence>
<organism evidence="8">
    <name type="scientific">Selaginella moellendorffii</name>
    <name type="common">Spikemoss</name>
    <dbReference type="NCBI Taxonomy" id="88036"/>
    <lineage>
        <taxon>Eukaryota</taxon>
        <taxon>Viridiplantae</taxon>
        <taxon>Streptophyta</taxon>
        <taxon>Embryophyta</taxon>
        <taxon>Tracheophyta</taxon>
        <taxon>Lycopodiopsida</taxon>
        <taxon>Selaginellales</taxon>
        <taxon>Selaginellaceae</taxon>
        <taxon>Selaginella</taxon>
    </lineage>
</organism>
<feature type="domain" description="Trs120/TRAPPC9 first Ig-like" evidence="5">
    <location>
        <begin position="557"/>
        <end position="670"/>
    </location>
</feature>
<feature type="domain" description="Trs120/TRAPPC9 fourth Ig-like" evidence="6">
    <location>
        <begin position="971"/>
        <end position="1093"/>
    </location>
</feature>
<evidence type="ECO:0000256" key="2">
    <source>
        <dbReference type="ARBA" id="ARBA00023034"/>
    </source>
</evidence>
<evidence type="ECO:0000259" key="3">
    <source>
        <dbReference type="Pfam" id="PF08626"/>
    </source>
</evidence>
<dbReference type="InterPro" id="IPR058565">
    <property type="entry name" value="Ig_TRAPPC9_Trs120_1st"/>
</dbReference>
<dbReference type="PANTHER" id="PTHR21512:SF5">
    <property type="entry name" value="TRAFFICKING PROTEIN PARTICLE COMPLEX SUBUNIT 9"/>
    <property type="match status" value="1"/>
</dbReference>
<feature type="domain" description="Trs120/TRAPPC9 TPR region" evidence="4">
    <location>
        <begin position="348"/>
        <end position="506"/>
    </location>
</feature>
<gene>
    <name evidence="7" type="ORF">SELMODRAFT_444472</name>
</gene>
<dbReference type="AlphaFoldDB" id="D8SAV7"/>
<accession>D8SAV7</accession>
<dbReference type="Proteomes" id="UP000001514">
    <property type="component" value="Unassembled WGS sequence"/>
</dbReference>
<dbReference type="InterPro" id="IPR058564">
    <property type="entry name" value="TPR_TRAPPC9_Trs120"/>
</dbReference>
<evidence type="ECO:0000259" key="6">
    <source>
        <dbReference type="Pfam" id="PF26283"/>
    </source>
</evidence>
<feature type="domain" description="Trs120/TRAPPC9 N-terminal" evidence="3">
    <location>
        <begin position="225"/>
        <end position="292"/>
    </location>
</feature>
<evidence type="ECO:0000313" key="7">
    <source>
        <dbReference type="EMBL" id="EFJ18497.1"/>
    </source>
</evidence>
<evidence type="ECO:0000256" key="1">
    <source>
        <dbReference type="ARBA" id="ARBA00004555"/>
    </source>
</evidence>
<sequence length="1093" mass="120132">MEPDVCIENGCKIRVVVVGVGSMPLHRLRDYTEMVTQHARIELQATSSFYKEDQKSPFGLQPWENGCLRFQFVIGRANRSQWEDFQAHRKVHGCIGVLHCPDVADLDAAYEKFVEICNEYPAAQTRRCFAFSPTQEQALLLFFLELMDSFNLHFIFLAYRRVEQDDKKRQQMVLFPPVDKQMLKHHVGTLMHDFAASILMAFESRVLLAEPMGATLTTPMDSHVSLSSEEVSKAKRRRLERVQKTMGDYSLLAGSPADAISHYNTAMELSRHTGDSLWNAGEIEGSICALVVTPGVESDILLEDEVRYKYYEAIQLYRRCSAYIFEVEAQLKLARFLCRRERGNELSREVCELLSNAVEVGRNLTDVNDQVVLFVEVARIFGTLGYERKSAFFSRQVAHYYQSQETTKAANSALQLLLLAARSYGVEYVNKSSIKQKEPDQSDSCETSPEVVSGDWNALQINVLGDVLAAAVRAGDPLLAWSAGARLLRYHYPYITPFAQASLVAALVSASARLPPGTRCSVPSLPFIRLLSLPSCPSQPQTEIIRKVAGKKEWWIESTASTGPFIYTPMSATASKANNTASGNSSGSSKDTITWVVDEMVEVLVAVANPSTFQVTAESIALSVDGAAFEASPVSLTLPPNTSQILTLSGVPRETGSVTVRGCFVNFTGVVTEHLFEEVEEMVALAAKGSTLVDPFRGEHHRDKFTPAGSIPVAPPLPLLSAHIVGGDGDIVMHEGESREVEIALANAGSVAVLQASLSVSTKQKEHSIRINHEALEAALPLAPGARVLVPVEIRAGPESDDSTPLGRQLALPLQLHVKKGLSLVQARLLSMEVPALVNSTEERSPPLRIDPYRGCWSLQFLELELWNPAEVPFEIQVSVGDEKEDGGYKSSSRIDCKCSSRVLIPFDKLGITGSSERDEIKPGEVSTSINQVKFRWQWGRNSVGELQVADAIRAAVQESMSQILASNPLTFNFRLASEQNNGQRSVEACELTPVEMIVTNNTKDEISMELSVTCLDVTSSSCLNSVMWSGSMSGIEASISASQGQHIHSFELCFLVPGEYSLVGVAQVNSVGKKQQHKSQCYSSPPFTIHVS</sequence>
<dbReference type="PANTHER" id="PTHR21512">
    <property type="entry name" value="TRAFFICKING PROTEIN PARTICLE COMPLEX SUBUNIT 9"/>
    <property type="match status" value="1"/>
</dbReference>
<comment type="subcellular location">
    <subcellularLocation>
        <location evidence="1">Golgi apparatus</location>
    </subcellularLocation>
</comment>
<dbReference type="Pfam" id="PF26251">
    <property type="entry name" value="TPR_TRAPPC9-Trs120"/>
    <property type="match status" value="1"/>
</dbReference>